<dbReference type="Pfam" id="PF15226">
    <property type="entry name" value="HPIP"/>
    <property type="match status" value="1"/>
</dbReference>
<reference evidence="1 2" key="1">
    <citation type="journal article" date="2023" name="bioRxiv">
        <title>Conserved and derived expression patterns and positive selection on dental genes reveal complex evolutionary context of ever-growing rodent molars.</title>
        <authorList>
            <person name="Calamari Z.T."/>
            <person name="Song A."/>
            <person name="Cohen E."/>
            <person name="Akter M."/>
            <person name="Roy R.D."/>
            <person name="Hallikas O."/>
            <person name="Christensen M.M."/>
            <person name="Li P."/>
            <person name="Marangoni P."/>
            <person name="Jernvall J."/>
            <person name="Klein O.D."/>
        </authorList>
    </citation>
    <scope>NUCLEOTIDE SEQUENCE [LARGE SCALE GENOMIC DNA]</scope>
    <source>
        <strain evidence="1">V071</strain>
    </source>
</reference>
<dbReference type="AlphaFoldDB" id="A0AAW0JP44"/>
<organism evidence="1 2">
    <name type="scientific">Myodes glareolus</name>
    <name type="common">Bank vole</name>
    <name type="synonym">Clethrionomys glareolus</name>
    <dbReference type="NCBI Taxonomy" id="447135"/>
    <lineage>
        <taxon>Eukaryota</taxon>
        <taxon>Metazoa</taxon>
        <taxon>Chordata</taxon>
        <taxon>Craniata</taxon>
        <taxon>Vertebrata</taxon>
        <taxon>Euteleostomi</taxon>
        <taxon>Mammalia</taxon>
        <taxon>Eutheria</taxon>
        <taxon>Euarchontoglires</taxon>
        <taxon>Glires</taxon>
        <taxon>Rodentia</taxon>
        <taxon>Myomorpha</taxon>
        <taxon>Muroidea</taxon>
        <taxon>Cricetidae</taxon>
        <taxon>Arvicolinae</taxon>
        <taxon>Myodes</taxon>
    </lineage>
</organism>
<dbReference type="EMBL" id="JBBHLL010000028">
    <property type="protein sequence ID" value="KAK7828014.1"/>
    <property type="molecule type" value="Genomic_DNA"/>
</dbReference>
<evidence type="ECO:0000313" key="1">
    <source>
        <dbReference type="EMBL" id="KAK7828014.1"/>
    </source>
</evidence>
<accession>A0AAW0JP44</accession>
<comment type="caution">
    <text evidence="1">The sequence shown here is derived from an EMBL/GenBank/DDBJ whole genome shotgun (WGS) entry which is preliminary data.</text>
</comment>
<dbReference type="InterPro" id="IPR029195">
    <property type="entry name" value="HCFC1R1"/>
</dbReference>
<protein>
    <submittedName>
        <fullName evidence="1">Uncharacterized protein</fullName>
    </submittedName>
</protein>
<dbReference type="Proteomes" id="UP001488838">
    <property type="component" value="Unassembled WGS sequence"/>
</dbReference>
<gene>
    <name evidence="1" type="ORF">U0070_013640</name>
</gene>
<name>A0AAW0JP44_MYOGA</name>
<evidence type="ECO:0000313" key="2">
    <source>
        <dbReference type="Proteomes" id="UP001488838"/>
    </source>
</evidence>
<sequence>MILQQLLEQGPPSRDPLDHHWVARNMDTREPLPKQFLSEESMATHFSQLSLHNDLPPLLSPCDFSPGPATTQEHLPRAASLLLTWEHHP</sequence>
<proteinExistence type="predicted"/>
<keyword evidence="2" id="KW-1185">Reference proteome</keyword>